<name>A0AAJ0LXS5_9PEZI</name>
<comment type="caution">
    <text evidence="3">The sequence shown here is derived from an EMBL/GenBank/DDBJ whole genome shotgun (WGS) entry which is preliminary data.</text>
</comment>
<reference evidence="3" key="1">
    <citation type="submission" date="2023-04" db="EMBL/GenBank/DDBJ databases">
        <title>Black Yeasts Isolated from many extreme environments.</title>
        <authorList>
            <person name="Coleine C."/>
            <person name="Stajich J.E."/>
            <person name="Selbmann L."/>
        </authorList>
    </citation>
    <scope>NUCLEOTIDE SEQUENCE</scope>
    <source>
        <strain evidence="3">CCFEE 5312</strain>
    </source>
</reference>
<dbReference type="InterPro" id="IPR001810">
    <property type="entry name" value="F-box_dom"/>
</dbReference>
<feature type="compositionally biased region" description="Polar residues" evidence="1">
    <location>
        <begin position="1"/>
        <end position="12"/>
    </location>
</feature>
<feature type="region of interest" description="Disordered" evidence="1">
    <location>
        <begin position="1"/>
        <end position="87"/>
    </location>
</feature>
<feature type="region of interest" description="Disordered" evidence="1">
    <location>
        <begin position="404"/>
        <end position="429"/>
    </location>
</feature>
<feature type="region of interest" description="Disordered" evidence="1">
    <location>
        <begin position="96"/>
        <end position="115"/>
    </location>
</feature>
<evidence type="ECO:0000313" key="3">
    <source>
        <dbReference type="EMBL" id="KAK3059219.1"/>
    </source>
</evidence>
<feature type="region of interest" description="Disordered" evidence="1">
    <location>
        <begin position="1101"/>
        <end position="1166"/>
    </location>
</feature>
<dbReference type="PROSITE" id="PS50181">
    <property type="entry name" value="FBOX"/>
    <property type="match status" value="1"/>
</dbReference>
<feature type="region of interest" description="Disordered" evidence="1">
    <location>
        <begin position="818"/>
        <end position="916"/>
    </location>
</feature>
<proteinExistence type="predicted"/>
<dbReference type="SUPFAM" id="SSF81383">
    <property type="entry name" value="F-box domain"/>
    <property type="match status" value="1"/>
</dbReference>
<keyword evidence="4" id="KW-1185">Reference proteome</keyword>
<dbReference type="InterPro" id="IPR057214">
    <property type="entry name" value="DUF7892"/>
</dbReference>
<dbReference type="InterPro" id="IPR036047">
    <property type="entry name" value="F-box-like_dom_sf"/>
</dbReference>
<gene>
    <name evidence="3" type="ORF">LTR09_000785</name>
</gene>
<evidence type="ECO:0000259" key="2">
    <source>
        <dbReference type="PROSITE" id="PS50181"/>
    </source>
</evidence>
<feature type="compositionally biased region" description="Low complexity" evidence="1">
    <location>
        <begin position="1361"/>
        <end position="1374"/>
    </location>
</feature>
<evidence type="ECO:0000256" key="1">
    <source>
        <dbReference type="SAM" id="MobiDB-lite"/>
    </source>
</evidence>
<feature type="region of interest" description="Disordered" evidence="1">
    <location>
        <begin position="1316"/>
        <end position="1374"/>
    </location>
</feature>
<protein>
    <recommendedName>
        <fullName evidence="2">F-box domain-containing protein</fullName>
    </recommendedName>
</protein>
<evidence type="ECO:0000313" key="4">
    <source>
        <dbReference type="Proteomes" id="UP001271007"/>
    </source>
</evidence>
<feature type="region of interest" description="Disordered" evidence="1">
    <location>
        <begin position="1220"/>
        <end position="1247"/>
    </location>
</feature>
<dbReference type="Proteomes" id="UP001271007">
    <property type="component" value="Unassembled WGS sequence"/>
</dbReference>
<organism evidence="3 4">
    <name type="scientific">Extremus antarcticus</name>
    <dbReference type="NCBI Taxonomy" id="702011"/>
    <lineage>
        <taxon>Eukaryota</taxon>
        <taxon>Fungi</taxon>
        <taxon>Dikarya</taxon>
        <taxon>Ascomycota</taxon>
        <taxon>Pezizomycotina</taxon>
        <taxon>Dothideomycetes</taxon>
        <taxon>Dothideomycetidae</taxon>
        <taxon>Mycosphaerellales</taxon>
        <taxon>Extremaceae</taxon>
        <taxon>Extremus</taxon>
    </lineage>
</organism>
<feature type="compositionally biased region" description="Polar residues" evidence="1">
    <location>
        <begin position="866"/>
        <end position="879"/>
    </location>
</feature>
<dbReference type="Pfam" id="PF25422">
    <property type="entry name" value="DUF7892"/>
    <property type="match status" value="1"/>
</dbReference>
<sequence>MDSGETPSSTSDFYAADTPDKAGQNAPAGLPDMNHHQKTIMTMHQDDDQDQAMDSSSEAMDISDASRSASPEPNQKPLPQPLPQSCLTGVKRSLDEDARVTNGGEQSSEYPNQRRRLLSPDASLVTNSNTPAAPQPTLHPRGVAALPTQVWQQVFVKLPAGQLGLCLRVCKTFKRILTDSEAAPAPRRDDAVTQIMSHEQVWRQVRQTFYPQLPRPLAGYTELKMLRLLGACVCHRCRRVPTSPPATISAYERGPGLSSARIIWPLGTALCGTCLRDSTVKDTTLLSQQGGQLIFALPHVFLTQSLHYIPEAQRSEAPPSARLSKVYSQSDVAAIISESEDIQDYGAGTFDEWKKGLRKRGIERMADAARWEVWEKNLSTDKPISQVLREYDLPLLLKSRDVTTSTGTRVGRPPVAPNGKQPSKPIFSSSASPNSCSVFPFDEHPVNSSAECCLPHSQDLITAHILTSRPGTSTPSIKFEYDYTGATSAPPHATAHQNGVHVPSMKFEFDHTGATSASPYATPAYQNGVQAPSGSSYGQDFTQASTTKLPQGIQAARQARRADIERRCMSLNPPIPPEVLQHATSFKNAMVVTQPMTDTAWNVLRPRLESQREEAEAMEQQRQYQLQIAEHKRQTDMAYLQSAIPTTPQDILRPARDVYSEAYENAQKPLREKLAAYADEFIQDEWRSVLLHRHNCPQFAAGCIEWVYKRDTQDEARRGGAPISSPTTQHYARQAGHQEPRPFLSLDNMKWVFENKIKPLTDPHCKELFTCAECPEAPRGYTKHFAFEGLIQHYGAKHDSEFGIENVVVHWQTAKWPDEPPFVIPRAPAPRVVNNNRDGRNGSGHTDNRPPLSRNGPSRTPRPQLLSESPYFSSPSTQPAGHHAGVHQQKSASQDGIEYGQPGHTTTPSRDCPYVDTSNTAQVEKLVTDALEIWNALDGVKDLELPIRMHTVIYHTNQRFIGRFRQFPSLDTVTEALASDERMLPIKKANGLICTGCVAAQTDGSATASAYYTRILHMTPFNVSSLVTHFKIVHLPNRHHADWGTNMIELPEDKVVKKLLRTPGMDDAKLRLIAAAFHTVFPTPLPTIGLIPASDASASKGSLVDRMLNPKKGNQERKSKKGGNDVSAKTKRRESEALSDAKEDEYDPRRPAYISHDKPAFDPARYDTQYDTGVAQQSTRTASYVDLNRVDPEILAAALANYAPRSPDLSLLPLRNQDMTSEQPLQHRRPSVGAREPPPRQPDSGTPNIAAILAALTGQQQPAALEHNDRAFEHNLACANTAQQPFSAAAAPPSPPRLRYVYENAPPAFEQPPVQWVQVPAASARPPQPQHTRPSYSGSGAPLPPVFYDENGRQIQVVAAPPGSYGSQPGGYYQ</sequence>
<feature type="compositionally biased region" description="Basic and acidic residues" evidence="1">
    <location>
        <begin position="1133"/>
        <end position="1160"/>
    </location>
</feature>
<accession>A0AAJ0LXS5</accession>
<feature type="domain" description="F-box" evidence="2">
    <location>
        <begin position="140"/>
        <end position="205"/>
    </location>
</feature>
<dbReference type="EMBL" id="JAWDJX010000001">
    <property type="protein sequence ID" value="KAK3059219.1"/>
    <property type="molecule type" value="Genomic_DNA"/>
</dbReference>